<evidence type="ECO:0000256" key="1">
    <source>
        <dbReference type="SAM" id="MobiDB-lite"/>
    </source>
</evidence>
<keyword evidence="2" id="KW-0812">Transmembrane</keyword>
<keyword evidence="4" id="KW-1185">Reference proteome</keyword>
<evidence type="ECO:0000256" key="2">
    <source>
        <dbReference type="SAM" id="Phobius"/>
    </source>
</evidence>
<gene>
    <name evidence="3" type="ORF">DGAL_LOCUS3280</name>
</gene>
<dbReference type="AlphaFoldDB" id="A0A8J2WC84"/>
<feature type="compositionally biased region" description="Basic and acidic residues" evidence="1">
    <location>
        <begin position="185"/>
        <end position="198"/>
    </location>
</feature>
<feature type="transmembrane region" description="Helical" evidence="2">
    <location>
        <begin position="51"/>
        <end position="74"/>
    </location>
</feature>
<evidence type="ECO:0000313" key="3">
    <source>
        <dbReference type="EMBL" id="CAH0100984.1"/>
    </source>
</evidence>
<organism evidence="3 4">
    <name type="scientific">Daphnia galeata</name>
    <dbReference type="NCBI Taxonomy" id="27404"/>
    <lineage>
        <taxon>Eukaryota</taxon>
        <taxon>Metazoa</taxon>
        <taxon>Ecdysozoa</taxon>
        <taxon>Arthropoda</taxon>
        <taxon>Crustacea</taxon>
        <taxon>Branchiopoda</taxon>
        <taxon>Diplostraca</taxon>
        <taxon>Cladocera</taxon>
        <taxon>Anomopoda</taxon>
        <taxon>Daphniidae</taxon>
        <taxon>Daphnia</taxon>
    </lineage>
</organism>
<keyword evidence="2" id="KW-0472">Membrane</keyword>
<feature type="region of interest" description="Disordered" evidence="1">
    <location>
        <begin position="179"/>
        <end position="198"/>
    </location>
</feature>
<comment type="caution">
    <text evidence="3">The sequence shown here is derived from an EMBL/GenBank/DDBJ whole genome shotgun (WGS) entry which is preliminary data.</text>
</comment>
<dbReference type="OrthoDB" id="6359133at2759"/>
<sequence>MSQMFGVPPTMFPQQQQGPGSYYGQQQPQQHSPLGALAAYKGDLIYPVFNIGFFLVGVVVVVKVLLTLAALIGAKLFHGIIPRSIDDLLNRKRRSIDEVEETPLDQAKLDGLTAVVMAALDSQQCQQRMICELGAFVQKYDSVHLIAGLAERLVPENYVEQVRAFQNAGQCDAYQCGRTSTPPEIKPEATLSKDTESL</sequence>
<proteinExistence type="predicted"/>
<dbReference type="Proteomes" id="UP000789390">
    <property type="component" value="Unassembled WGS sequence"/>
</dbReference>
<reference evidence="3" key="1">
    <citation type="submission" date="2021-11" db="EMBL/GenBank/DDBJ databases">
        <authorList>
            <person name="Schell T."/>
        </authorList>
    </citation>
    <scope>NUCLEOTIDE SEQUENCE</scope>
    <source>
        <strain evidence="3">M5</strain>
    </source>
</reference>
<protein>
    <submittedName>
        <fullName evidence="3">Uncharacterized protein</fullName>
    </submittedName>
</protein>
<evidence type="ECO:0000313" key="4">
    <source>
        <dbReference type="Proteomes" id="UP000789390"/>
    </source>
</evidence>
<name>A0A8J2WC84_9CRUS</name>
<dbReference type="EMBL" id="CAKKLH010000047">
    <property type="protein sequence ID" value="CAH0100984.1"/>
    <property type="molecule type" value="Genomic_DNA"/>
</dbReference>
<accession>A0A8J2WC84</accession>
<keyword evidence="2" id="KW-1133">Transmembrane helix</keyword>